<dbReference type="AlphaFoldDB" id="A0A1Y5P7A7"/>
<dbReference type="Pfam" id="PF03009">
    <property type="entry name" value="GDPD"/>
    <property type="match status" value="1"/>
</dbReference>
<gene>
    <name evidence="3" type="ORF">MIPYR_70010</name>
</gene>
<dbReference type="InterPro" id="IPR017946">
    <property type="entry name" value="PLC-like_Pdiesterase_TIM-brl"/>
</dbReference>
<protein>
    <submittedName>
        <fullName evidence="3">Putative YhdW</fullName>
    </submittedName>
</protein>
<dbReference type="RefSeq" id="WP_295577671.1">
    <property type="nucleotide sequence ID" value="NZ_FLQR01000011.1"/>
</dbReference>
<dbReference type="PROSITE" id="PS51257">
    <property type="entry name" value="PROKAR_LIPOPROTEIN"/>
    <property type="match status" value="1"/>
</dbReference>
<feature type="domain" description="GP-PDE" evidence="2">
    <location>
        <begin position="52"/>
        <end position="288"/>
    </location>
</feature>
<keyword evidence="1" id="KW-0472">Membrane</keyword>
<dbReference type="GO" id="GO:0006629">
    <property type="term" value="P:lipid metabolic process"/>
    <property type="evidence" value="ECO:0007669"/>
    <property type="project" value="InterPro"/>
</dbReference>
<name>A0A1Y5P7A7_9MICO</name>
<evidence type="ECO:0000313" key="3">
    <source>
        <dbReference type="EMBL" id="SBS74592.1"/>
    </source>
</evidence>
<dbReference type="PANTHER" id="PTHR46211:SF1">
    <property type="entry name" value="GLYCEROPHOSPHODIESTER PHOSPHODIESTERASE, CYTOPLASMIC"/>
    <property type="match status" value="1"/>
</dbReference>
<dbReference type="SUPFAM" id="SSF51695">
    <property type="entry name" value="PLC-like phosphodiesterases"/>
    <property type="match status" value="1"/>
</dbReference>
<keyword evidence="1" id="KW-0812">Transmembrane</keyword>
<sequence>MPESRTAERLPALLIVCALALACVVVIMTGVTPTKITAQELWGSARTPGERAFIASHRGGAESAPENTLPAVAAALAAGFEYVEVDLALTADGQAVLMHDAAVDRTTDGHGLLARMTLADVRALDAGSWYAARYVGTRVPTAGEFLDLLAERDGRALLDLKGTWTPAAAAALADAVTARGLERRVVASSFDARTLALVAARSDAIPRMAILRTLPSDVVRAIRQVDVRGIVVDRAAIAARPEIVEELHAADLRVVVYTLNSDRHWDAAAQWGVDGIVTDDPGALAVWQRGLAMD</sequence>
<dbReference type="PANTHER" id="PTHR46211">
    <property type="entry name" value="GLYCEROPHOSPHORYL DIESTER PHOSPHODIESTERASE"/>
    <property type="match status" value="1"/>
</dbReference>
<dbReference type="EMBL" id="FLQR01000011">
    <property type="protein sequence ID" value="SBS74592.1"/>
    <property type="molecule type" value="Genomic_DNA"/>
</dbReference>
<organism evidence="3">
    <name type="scientific">uncultured Microbacterium sp</name>
    <dbReference type="NCBI Taxonomy" id="191216"/>
    <lineage>
        <taxon>Bacteria</taxon>
        <taxon>Bacillati</taxon>
        <taxon>Actinomycetota</taxon>
        <taxon>Actinomycetes</taxon>
        <taxon>Micrococcales</taxon>
        <taxon>Microbacteriaceae</taxon>
        <taxon>Microbacterium</taxon>
        <taxon>environmental samples</taxon>
    </lineage>
</organism>
<proteinExistence type="predicted"/>
<keyword evidence="1" id="KW-1133">Transmembrane helix</keyword>
<evidence type="ECO:0000256" key="1">
    <source>
        <dbReference type="SAM" id="Phobius"/>
    </source>
</evidence>
<evidence type="ECO:0000259" key="2">
    <source>
        <dbReference type="PROSITE" id="PS51704"/>
    </source>
</evidence>
<accession>A0A1Y5P7A7</accession>
<dbReference type="GO" id="GO:0008081">
    <property type="term" value="F:phosphoric diester hydrolase activity"/>
    <property type="evidence" value="ECO:0007669"/>
    <property type="project" value="InterPro"/>
</dbReference>
<dbReference type="PROSITE" id="PS51704">
    <property type="entry name" value="GP_PDE"/>
    <property type="match status" value="1"/>
</dbReference>
<dbReference type="Gene3D" id="3.20.20.190">
    <property type="entry name" value="Phosphatidylinositol (PI) phosphodiesterase"/>
    <property type="match status" value="1"/>
</dbReference>
<feature type="transmembrane region" description="Helical" evidence="1">
    <location>
        <begin position="12"/>
        <end position="31"/>
    </location>
</feature>
<dbReference type="InterPro" id="IPR030395">
    <property type="entry name" value="GP_PDE_dom"/>
</dbReference>
<reference evidence="3" key="1">
    <citation type="submission" date="2016-03" db="EMBL/GenBank/DDBJ databases">
        <authorList>
            <person name="Ploux O."/>
        </authorList>
    </citation>
    <scope>NUCLEOTIDE SEQUENCE</scope>
    <source>
        <strain evidence="3">UC1</strain>
    </source>
</reference>